<keyword evidence="2" id="KW-1185">Reference proteome</keyword>
<name>A0A1H0EZ90_9FIRM</name>
<protein>
    <submittedName>
        <fullName evidence="1">HicA toxin of toxin-antitoxin</fullName>
    </submittedName>
</protein>
<reference evidence="1 2" key="1">
    <citation type="submission" date="2016-10" db="EMBL/GenBank/DDBJ databases">
        <authorList>
            <person name="de Groot N.N."/>
        </authorList>
    </citation>
    <scope>NUCLEOTIDE SEQUENCE [LARGE SCALE GENOMIC DNA]</scope>
    <source>
        <strain evidence="1 2">CGMCC 1.5012</strain>
    </source>
</reference>
<dbReference type="RefSeq" id="WP_092642559.1">
    <property type="nucleotide sequence ID" value="NZ_FNID01000037.1"/>
</dbReference>
<accession>A0A1H0EZ90</accession>
<dbReference type="OrthoDB" id="1447122at2"/>
<organism evidence="1 2">
    <name type="scientific">Acetanaerobacterium elongatum</name>
    <dbReference type="NCBI Taxonomy" id="258515"/>
    <lineage>
        <taxon>Bacteria</taxon>
        <taxon>Bacillati</taxon>
        <taxon>Bacillota</taxon>
        <taxon>Clostridia</taxon>
        <taxon>Eubacteriales</taxon>
        <taxon>Oscillospiraceae</taxon>
        <taxon>Acetanaerobacterium</taxon>
    </lineage>
</organism>
<gene>
    <name evidence="1" type="ORF">SAMN05192585_1373</name>
</gene>
<evidence type="ECO:0000313" key="1">
    <source>
        <dbReference type="EMBL" id="SDN87619.1"/>
    </source>
</evidence>
<dbReference type="EMBL" id="FNID01000037">
    <property type="protein sequence ID" value="SDN87619.1"/>
    <property type="molecule type" value="Genomic_DNA"/>
</dbReference>
<sequence>MSKKEKLIARLLSKPKDFTFAELTALLNCFGYQQVVTGKTGGSRVAFANGGNDYIRLHKPHPRNILKPYQVEDVITALKERNLL</sequence>
<evidence type="ECO:0000313" key="2">
    <source>
        <dbReference type="Proteomes" id="UP000199182"/>
    </source>
</evidence>
<dbReference type="Proteomes" id="UP000199182">
    <property type="component" value="Unassembled WGS sequence"/>
</dbReference>
<proteinExistence type="predicted"/>
<dbReference type="AlphaFoldDB" id="A0A1H0EZ90"/>
<dbReference type="STRING" id="258515.SAMN05192585_1373"/>